<dbReference type="RefSeq" id="WP_206293511.1">
    <property type="nucleotide sequence ID" value="NZ_CP063458.1"/>
</dbReference>
<organism evidence="1 2">
    <name type="scientific">Humisphaera borealis</name>
    <dbReference type="NCBI Taxonomy" id="2807512"/>
    <lineage>
        <taxon>Bacteria</taxon>
        <taxon>Pseudomonadati</taxon>
        <taxon>Planctomycetota</taxon>
        <taxon>Phycisphaerae</taxon>
        <taxon>Tepidisphaerales</taxon>
        <taxon>Tepidisphaeraceae</taxon>
        <taxon>Humisphaera</taxon>
    </lineage>
</organism>
<name>A0A7M2WYC9_9BACT</name>
<dbReference type="KEGG" id="hbs:IPV69_03410"/>
<evidence type="ECO:0000313" key="2">
    <source>
        <dbReference type="Proteomes" id="UP000593765"/>
    </source>
</evidence>
<dbReference type="Proteomes" id="UP000593765">
    <property type="component" value="Chromosome"/>
</dbReference>
<accession>A0A7M2WYC9</accession>
<dbReference type="Pfam" id="PF07285">
    <property type="entry name" value="DUF1444"/>
    <property type="match status" value="1"/>
</dbReference>
<dbReference type="AlphaFoldDB" id="A0A7M2WYC9"/>
<proteinExistence type="predicted"/>
<reference evidence="1 2" key="1">
    <citation type="submission" date="2020-10" db="EMBL/GenBank/DDBJ databases">
        <title>Wide distribution of Phycisphaera-like planctomycetes from WD2101 soil group in peatlands and genome analysis of the first cultivated representative.</title>
        <authorList>
            <person name="Dedysh S.N."/>
            <person name="Beletsky A.V."/>
            <person name="Ivanova A."/>
            <person name="Kulichevskaya I.S."/>
            <person name="Suzina N.E."/>
            <person name="Philippov D.A."/>
            <person name="Rakitin A.L."/>
            <person name="Mardanov A.V."/>
            <person name="Ravin N.V."/>
        </authorList>
    </citation>
    <scope>NUCLEOTIDE SEQUENCE [LARGE SCALE GENOMIC DNA]</scope>
    <source>
        <strain evidence="1 2">M1803</strain>
    </source>
</reference>
<evidence type="ECO:0000313" key="1">
    <source>
        <dbReference type="EMBL" id="QOV90429.1"/>
    </source>
</evidence>
<gene>
    <name evidence="1" type="ORF">IPV69_03410</name>
</gene>
<dbReference type="EMBL" id="CP063458">
    <property type="protein sequence ID" value="QOV90429.1"/>
    <property type="molecule type" value="Genomic_DNA"/>
</dbReference>
<dbReference type="InterPro" id="IPR010838">
    <property type="entry name" value="DUF1444"/>
</dbReference>
<protein>
    <submittedName>
        <fullName evidence="1">DUF1444 family protein</fullName>
    </submittedName>
</protein>
<sequence>MSSPSREQFVEQLFKVVTKRFPLVKLAEGDEPFTVRVNGNLVGLENLYRMSILKPEDVTHSIERWVVELLRAAEGSPDRELAFDELKERILPMILPENSAAHDGVISESLVEGLRIGYAIDNDRTIAYIPQSHFANWGISVDDLHDTAIENLIRRSEQMSAHAAQDEDGKISLIIFQTMDGYDASRVLLPTLHEKLREHLGSPFCAGIPNRDILLCFRNDDETVARLRAQIKEDFKKMPHQVTDELLLVTADGIAVRE</sequence>
<keyword evidence="2" id="KW-1185">Reference proteome</keyword>